<keyword evidence="1" id="KW-0472">Membrane</keyword>
<feature type="transmembrane region" description="Helical" evidence="1">
    <location>
        <begin position="57"/>
        <end position="75"/>
    </location>
</feature>
<evidence type="ECO:0000256" key="1">
    <source>
        <dbReference type="SAM" id="Phobius"/>
    </source>
</evidence>
<name>A0ABN2UN73_9MICC</name>
<accession>A0ABN2UN73</accession>
<gene>
    <name evidence="2" type="ORF">GCM10009720_21090</name>
</gene>
<proteinExistence type="predicted"/>
<keyword evidence="1" id="KW-0812">Transmembrane</keyword>
<evidence type="ECO:0000313" key="3">
    <source>
        <dbReference type="Proteomes" id="UP001501461"/>
    </source>
</evidence>
<reference evidence="2 3" key="1">
    <citation type="journal article" date="2019" name="Int. J. Syst. Evol. Microbiol.">
        <title>The Global Catalogue of Microorganisms (GCM) 10K type strain sequencing project: providing services to taxonomists for standard genome sequencing and annotation.</title>
        <authorList>
            <consortium name="The Broad Institute Genomics Platform"/>
            <consortium name="The Broad Institute Genome Sequencing Center for Infectious Disease"/>
            <person name="Wu L."/>
            <person name="Ma J."/>
        </authorList>
    </citation>
    <scope>NUCLEOTIDE SEQUENCE [LARGE SCALE GENOMIC DNA]</scope>
    <source>
        <strain evidence="2 3">JCM 13595</strain>
    </source>
</reference>
<dbReference type="Proteomes" id="UP001501461">
    <property type="component" value="Unassembled WGS sequence"/>
</dbReference>
<comment type="caution">
    <text evidence="2">The sequence shown here is derived from an EMBL/GenBank/DDBJ whole genome shotgun (WGS) entry which is preliminary data.</text>
</comment>
<sequence>MNSLYMLTDMTGVSSQEDRTAVFMRWEVRRKSMVLVFVGIILGLLPQLFLFSVMGGWGLLLVPIMIGIVFFVFEARQRTGLQLKQWEAMKDRLNDVHQGKIMLCGEPLESTSKWYHIRSSSRPVQHFDTTPESQKPAESFDIFDLVEGTVNA</sequence>
<protein>
    <submittedName>
        <fullName evidence="2">Uncharacterized protein</fullName>
    </submittedName>
</protein>
<feature type="transmembrane region" description="Helical" evidence="1">
    <location>
        <begin position="33"/>
        <end position="51"/>
    </location>
</feature>
<keyword evidence="3" id="KW-1185">Reference proteome</keyword>
<keyword evidence="1" id="KW-1133">Transmembrane helix</keyword>
<dbReference type="RefSeq" id="WP_343958395.1">
    <property type="nucleotide sequence ID" value="NZ_BAAAMN010000046.1"/>
</dbReference>
<dbReference type="EMBL" id="BAAAMN010000046">
    <property type="protein sequence ID" value="GAA2040456.1"/>
    <property type="molecule type" value="Genomic_DNA"/>
</dbReference>
<evidence type="ECO:0000313" key="2">
    <source>
        <dbReference type="EMBL" id="GAA2040456.1"/>
    </source>
</evidence>
<organism evidence="2 3">
    <name type="scientific">Yaniella flava</name>
    <dbReference type="NCBI Taxonomy" id="287930"/>
    <lineage>
        <taxon>Bacteria</taxon>
        <taxon>Bacillati</taxon>
        <taxon>Actinomycetota</taxon>
        <taxon>Actinomycetes</taxon>
        <taxon>Micrococcales</taxon>
        <taxon>Micrococcaceae</taxon>
        <taxon>Yaniella</taxon>
    </lineage>
</organism>